<sequence length="258" mass="28141">MSSSPALLSSHTTSASGEAIVLRDIVFTWPGQQMPALELDNFSLRAREQVFISGPSGSGKSTLLALIGGIIAPQRGRVEILGQALQQLPAAQRDRFRVDHIGFIFQQFNLIPYLSILDNVLLPCQFSAYRRQRALQQGADLKQAATALLRSLDLAPALWTRPVTQLSIGQQQRVAAARALIGQPEIIVADEPTSALDSDRQQGFLDLLQRECAQSGAALVFVSHDLRLAQRFDRLVALEQINRAAHARDAADQLEASA</sequence>
<dbReference type="InterPro" id="IPR003593">
    <property type="entry name" value="AAA+_ATPase"/>
</dbReference>
<keyword evidence="7" id="KW-1185">Reference proteome</keyword>
<evidence type="ECO:0000256" key="1">
    <source>
        <dbReference type="ARBA" id="ARBA00022448"/>
    </source>
</evidence>
<gene>
    <name evidence="6" type="ORF">PQR62_24655</name>
</gene>
<dbReference type="InterPro" id="IPR003439">
    <property type="entry name" value="ABC_transporter-like_ATP-bd"/>
</dbReference>
<feature type="domain" description="ABC transporter" evidence="5">
    <location>
        <begin position="20"/>
        <end position="258"/>
    </location>
</feature>
<keyword evidence="1" id="KW-0813">Transport</keyword>
<dbReference type="PANTHER" id="PTHR24220:SF611">
    <property type="entry name" value="ATP-BINDING COMPONENT OF ABC TRANSPORTER-RELATED"/>
    <property type="match status" value="1"/>
</dbReference>
<keyword evidence="3" id="KW-0547">Nucleotide-binding</keyword>
<dbReference type="PANTHER" id="PTHR24220">
    <property type="entry name" value="IMPORT ATP-BINDING PROTEIN"/>
    <property type="match status" value="1"/>
</dbReference>
<evidence type="ECO:0000256" key="2">
    <source>
        <dbReference type="ARBA" id="ARBA00022475"/>
    </source>
</evidence>
<evidence type="ECO:0000256" key="3">
    <source>
        <dbReference type="ARBA" id="ARBA00022741"/>
    </source>
</evidence>
<dbReference type="InterPro" id="IPR017911">
    <property type="entry name" value="MacB-like_ATP-bd"/>
</dbReference>
<comment type="caution">
    <text evidence="6">The sequence shown here is derived from an EMBL/GenBank/DDBJ whole genome shotgun (WGS) entry which is preliminary data.</text>
</comment>
<evidence type="ECO:0000259" key="5">
    <source>
        <dbReference type="PROSITE" id="PS50893"/>
    </source>
</evidence>
<keyword evidence="4 6" id="KW-0067">ATP-binding</keyword>
<dbReference type="EMBL" id="JAQQFM010000016">
    <property type="protein sequence ID" value="MFL9927488.1"/>
    <property type="molecule type" value="Genomic_DNA"/>
</dbReference>
<dbReference type="CDD" id="cd03255">
    <property type="entry name" value="ABC_MJ0796_LolCDE_FtsE"/>
    <property type="match status" value="1"/>
</dbReference>
<dbReference type="Pfam" id="PF00005">
    <property type="entry name" value="ABC_tran"/>
    <property type="match status" value="1"/>
</dbReference>
<organism evidence="6 7">
    <name type="scientific">Herbaspirillum lusitanum</name>
    <dbReference type="NCBI Taxonomy" id="213312"/>
    <lineage>
        <taxon>Bacteria</taxon>
        <taxon>Pseudomonadati</taxon>
        <taxon>Pseudomonadota</taxon>
        <taxon>Betaproteobacteria</taxon>
        <taxon>Burkholderiales</taxon>
        <taxon>Oxalobacteraceae</taxon>
        <taxon>Herbaspirillum</taxon>
    </lineage>
</organism>
<dbReference type="Proteomes" id="UP001629246">
    <property type="component" value="Unassembled WGS sequence"/>
</dbReference>
<keyword evidence="2" id="KW-1003">Cell membrane</keyword>
<evidence type="ECO:0000313" key="7">
    <source>
        <dbReference type="Proteomes" id="UP001629246"/>
    </source>
</evidence>
<dbReference type="Gene3D" id="3.40.50.300">
    <property type="entry name" value="P-loop containing nucleotide triphosphate hydrolases"/>
    <property type="match status" value="1"/>
</dbReference>
<evidence type="ECO:0000256" key="4">
    <source>
        <dbReference type="ARBA" id="ARBA00022840"/>
    </source>
</evidence>
<dbReference type="SUPFAM" id="SSF52540">
    <property type="entry name" value="P-loop containing nucleoside triphosphate hydrolases"/>
    <property type="match status" value="1"/>
</dbReference>
<name>A0ABW9AF05_9BURK</name>
<dbReference type="RefSeq" id="WP_408160723.1">
    <property type="nucleotide sequence ID" value="NZ_JAQQFM010000016.1"/>
</dbReference>
<dbReference type="GO" id="GO:0005524">
    <property type="term" value="F:ATP binding"/>
    <property type="evidence" value="ECO:0007669"/>
    <property type="project" value="UniProtKB-KW"/>
</dbReference>
<keyword evidence="2" id="KW-0472">Membrane</keyword>
<evidence type="ECO:0000313" key="6">
    <source>
        <dbReference type="EMBL" id="MFL9927488.1"/>
    </source>
</evidence>
<dbReference type="InterPro" id="IPR027417">
    <property type="entry name" value="P-loop_NTPase"/>
</dbReference>
<protein>
    <submittedName>
        <fullName evidence="6">ABC transporter ATP-binding protein</fullName>
    </submittedName>
</protein>
<dbReference type="InterPro" id="IPR015854">
    <property type="entry name" value="ABC_transpr_LolD-like"/>
</dbReference>
<reference evidence="6 7" key="1">
    <citation type="journal article" date="2024" name="Chem. Sci.">
        <title>Discovery of megapolipeptins by genome mining of a Burkholderiales bacteria collection.</title>
        <authorList>
            <person name="Paulo B.S."/>
            <person name="Recchia M.J.J."/>
            <person name="Lee S."/>
            <person name="Fergusson C.H."/>
            <person name="Romanowski S.B."/>
            <person name="Hernandez A."/>
            <person name="Krull N."/>
            <person name="Liu D.Y."/>
            <person name="Cavanagh H."/>
            <person name="Bos A."/>
            <person name="Gray C.A."/>
            <person name="Murphy B.T."/>
            <person name="Linington R.G."/>
            <person name="Eustaquio A.S."/>
        </authorList>
    </citation>
    <scope>NUCLEOTIDE SEQUENCE [LARGE SCALE GENOMIC DNA]</scope>
    <source>
        <strain evidence="6 7">RL21-008-BIB-A</strain>
    </source>
</reference>
<dbReference type="PROSITE" id="PS50893">
    <property type="entry name" value="ABC_TRANSPORTER_2"/>
    <property type="match status" value="1"/>
</dbReference>
<accession>A0ABW9AF05</accession>
<dbReference type="SMART" id="SM00382">
    <property type="entry name" value="AAA"/>
    <property type="match status" value="1"/>
</dbReference>
<proteinExistence type="predicted"/>